<comment type="similarity">
    <text evidence="2 5">Belongs to the Nudix hydrolase family.</text>
</comment>
<gene>
    <name evidence="7" type="ORF">Pfl04_38140</name>
</gene>
<dbReference type="Pfam" id="PF00293">
    <property type="entry name" value="NUDIX"/>
    <property type="match status" value="1"/>
</dbReference>
<name>A0A8J3LRF1_9ACTN</name>
<reference evidence="7" key="1">
    <citation type="submission" date="2021-01" db="EMBL/GenBank/DDBJ databases">
        <title>Whole genome shotgun sequence of Planosporangium flavigriseum NBRC 105377.</title>
        <authorList>
            <person name="Komaki H."/>
            <person name="Tamura T."/>
        </authorList>
    </citation>
    <scope>NUCLEOTIDE SEQUENCE</scope>
    <source>
        <strain evidence="7">NBRC 105377</strain>
    </source>
</reference>
<dbReference type="GO" id="GO:0016787">
    <property type="term" value="F:hydrolase activity"/>
    <property type="evidence" value="ECO:0007669"/>
    <property type="project" value="UniProtKB-KW"/>
</dbReference>
<dbReference type="PROSITE" id="PS00893">
    <property type="entry name" value="NUDIX_BOX"/>
    <property type="match status" value="1"/>
</dbReference>
<evidence type="ECO:0000256" key="4">
    <source>
        <dbReference type="ARBA" id="ARBA00022842"/>
    </source>
</evidence>
<feature type="domain" description="Nudix hydrolase" evidence="6">
    <location>
        <begin position="7"/>
        <end position="148"/>
    </location>
</feature>
<dbReference type="InterPro" id="IPR000086">
    <property type="entry name" value="NUDIX_hydrolase_dom"/>
</dbReference>
<dbReference type="PANTHER" id="PTHR43046:SF12">
    <property type="entry name" value="GDP-MANNOSE MANNOSYL HYDROLASE"/>
    <property type="match status" value="1"/>
</dbReference>
<keyword evidence="4" id="KW-0460">Magnesium</keyword>
<protein>
    <submittedName>
        <fullName evidence="7">DNA mismatch repair protein MutT</fullName>
    </submittedName>
</protein>
<dbReference type="PANTHER" id="PTHR43046">
    <property type="entry name" value="GDP-MANNOSE MANNOSYL HYDROLASE"/>
    <property type="match status" value="1"/>
</dbReference>
<dbReference type="Proteomes" id="UP000653674">
    <property type="component" value="Unassembled WGS sequence"/>
</dbReference>
<dbReference type="SUPFAM" id="SSF55811">
    <property type="entry name" value="Nudix"/>
    <property type="match status" value="1"/>
</dbReference>
<comment type="cofactor">
    <cofactor evidence="1">
        <name>Mg(2+)</name>
        <dbReference type="ChEBI" id="CHEBI:18420"/>
    </cofactor>
</comment>
<sequence length="158" mass="17414">MDAEQLPVHRPAARVICLDAAYRVLLLHWRDPYDGARLWEPPGGGIEAGETPLSAARRELVEETGLNPAAVGDRSVPVERDTWWNGRHYIGPEQFFVARFAEAEPALTRTGLLVDEQATLLGHAWVPWSDLSTLPDRLEPPGLPAVLAALVPDGPWRS</sequence>
<keyword evidence="3 5" id="KW-0378">Hydrolase</keyword>
<dbReference type="PRINTS" id="PR00502">
    <property type="entry name" value="NUDIXFAMILY"/>
</dbReference>
<dbReference type="InterPro" id="IPR020476">
    <property type="entry name" value="Nudix_hydrolase"/>
</dbReference>
<proteinExistence type="inferred from homology"/>
<comment type="caution">
    <text evidence="7">The sequence shown here is derived from an EMBL/GenBank/DDBJ whole genome shotgun (WGS) entry which is preliminary data.</text>
</comment>
<evidence type="ECO:0000313" key="7">
    <source>
        <dbReference type="EMBL" id="GIG75410.1"/>
    </source>
</evidence>
<keyword evidence="8" id="KW-1185">Reference proteome</keyword>
<dbReference type="RefSeq" id="WP_168079461.1">
    <property type="nucleotide sequence ID" value="NZ_BAAAQJ010000027.1"/>
</dbReference>
<organism evidence="7 8">
    <name type="scientific">Planosporangium flavigriseum</name>
    <dbReference type="NCBI Taxonomy" id="373681"/>
    <lineage>
        <taxon>Bacteria</taxon>
        <taxon>Bacillati</taxon>
        <taxon>Actinomycetota</taxon>
        <taxon>Actinomycetes</taxon>
        <taxon>Micromonosporales</taxon>
        <taxon>Micromonosporaceae</taxon>
        <taxon>Planosporangium</taxon>
    </lineage>
</organism>
<evidence type="ECO:0000256" key="1">
    <source>
        <dbReference type="ARBA" id="ARBA00001946"/>
    </source>
</evidence>
<dbReference type="CDD" id="cd04685">
    <property type="entry name" value="NUDIX_Hydrolase"/>
    <property type="match status" value="1"/>
</dbReference>
<evidence type="ECO:0000259" key="6">
    <source>
        <dbReference type="PROSITE" id="PS51462"/>
    </source>
</evidence>
<evidence type="ECO:0000256" key="3">
    <source>
        <dbReference type="ARBA" id="ARBA00022801"/>
    </source>
</evidence>
<dbReference type="PROSITE" id="PS51462">
    <property type="entry name" value="NUDIX"/>
    <property type="match status" value="1"/>
</dbReference>
<dbReference type="InterPro" id="IPR020084">
    <property type="entry name" value="NUDIX_hydrolase_CS"/>
</dbReference>
<evidence type="ECO:0000256" key="2">
    <source>
        <dbReference type="ARBA" id="ARBA00005582"/>
    </source>
</evidence>
<evidence type="ECO:0000313" key="8">
    <source>
        <dbReference type="Proteomes" id="UP000653674"/>
    </source>
</evidence>
<evidence type="ECO:0000256" key="5">
    <source>
        <dbReference type="RuleBase" id="RU003476"/>
    </source>
</evidence>
<dbReference type="EMBL" id="BONU01000031">
    <property type="protein sequence ID" value="GIG75410.1"/>
    <property type="molecule type" value="Genomic_DNA"/>
</dbReference>
<dbReference type="AlphaFoldDB" id="A0A8J3LRF1"/>
<dbReference type="InterPro" id="IPR015797">
    <property type="entry name" value="NUDIX_hydrolase-like_dom_sf"/>
</dbReference>
<dbReference type="Gene3D" id="3.90.79.10">
    <property type="entry name" value="Nucleoside Triphosphate Pyrophosphohydrolase"/>
    <property type="match status" value="1"/>
</dbReference>
<accession>A0A8J3LRF1</accession>